<feature type="compositionally biased region" description="Low complexity" evidence="8">
    <location>
        <begin position="77"/>
        <end position="92"/>
    </location>
</feature>
<keyword evidence="2" id="KW-1003">Cell membrane</keyword>
<keyword evidence="12" id="KW-1185">Reference proteome</keyword>
<dbReference type="EMBL" id="CP029159">
    <property type="protein sequence ID" value="QKM67826.1"/>
    <property type="molecule type" value="Genomic_DNA"/>
</dbReference>
<dbReference type="GO" id="GO:0009103">
    <property type="term" value="P:lipopolysaccharide biosynthetic process"/>
    <property type="evidence" value="ECO:0007669"/>
    <property type="project" value="UniProtKB-ARBA"/>
</dbReference>
<evidence type="ECO:0000256" key="3">
    <source>
        <dbReference type="ARBA" id="ARBA00022676"/>
    </source>
</evidence>
<feature type="transmembrane region" description="Helical" evidence="9">
    <location>
        <begin position="486"/>
        <end position="504"/>
    </location>
</feature>
<keyword evidence="3" id="KW-0328">Glycosyltransferase</keyword>
<keyword evidence="5 9" id="KW-0812">Transmembrane</keyword>
<feature type="compositionally biased region" description="Low complexity" evidence="8">
    <location>
        <begin position="29"/>
        <end position="46"/>
    </location>
</feature>
<feature type="transmembrane region" description="Helical" evidence="9">
    <location>
        <begin position="268"/>
        <end position="297"/>
    </location>
</feature>
<feature type="domain" description="Glycosyltransferase RgtA/B/C/D-like" evidence="10">
    <location>
        <begin position="165"/>
        <end position="313"/>
    </location>
</feature>
<dbReference type="AlphaFoldDB" id="I2N548"/>
<dbReference type="PANTHER" id="PTHR33908">
    <property type="entry name" value="MANNOSYLTRANSFERASE YKCB-RELATED"/>
    <property type="match status" value="1"/>
</dbReference>
<dbReference type="InterPro" id="IPR050297">
    <property type="entry name" value="LipidA_mod_glycosyltrf_83"/>
</dbReference>
<organism evidence="11 12">
    <name type="scientific">Streptomyces tsukubensis (strain DSM 42081 / NBRC 108919 / NRRL 18488 / 9993)</name>
    <dbReference type="NCBI Taxonomy" id="1114943"/>
    <lineage>
        <taxon>Bacteria</taxon>
        <taxon>Bacillati</taxon>
        <taxon>Actinomycetota</taxon>
        <taxon>Actinomycetes</taxon>
        <taxon>Kitasatosporales</taxon>
        <taxon>Streptomycetaceae</taxon>
        <taxon>Streptomyces</taxon>
    </lineage>
</organism>
<keyword evidence="7 9" id="KW-0472">Membrane</keyword>
<feature type="transmembrane region" description="Helical" evidence="9">
    <location>
        <begin position="113"/>
        <end position="131"/>
    </location>
</feature>
<comment type="subcellular location">
    <subcellularLocation>
        <location evidence="1">Cell membrane</location>
        <topology evidence="1">Multi-pass membrane protein</topology>
    </subcellularLocation>
</comment>
<dbReference type="InterPro" id="IPR038731">
    <property type="entry name" value="RgtA/B/C-like"/>
</dbReference>
<evidence type="ECO:0000256" key="8">
    <source>
        <dbReference type="SAM" id="MobiDB-lite"/>
    </source>
</evidence>
<feature type="transmembrane region" description="Helical" evidence="9">
    <location>
        <begin position="219"/>
        <end position="237"/>
    </location>
</feature>
<evidence type="ECO:0000256" key="7">
    <source>
        <dbReference type="ARBA" id="ARBA00023136"/>
    </source>
</evidence>
<evidence type="ECO:0000256" key="5">
    <source>
        <dbReference type="ARBA" id="ARBA00022692"/>
    </source>
</evidence>
<evidence type="ECO:0000256" key="9">
    <source>
        <dbReference type="SAM" id="Phobius"/>
    </source>
</evidence>
<evidence type="ECO:0000256" key="6">
    <source>
        <dbReference type="ARBA" id="ARBA00022989"/>
    </source>
</evidence>
<gene>
    <name evidence="11" type="ORF">STSU_012250</name>
</gene>
<sequence>MTTTLPSPDETAPEDTTRKKSAPDRASDRAPAAGAESAPTGGSASAVDAPARSGTSEPGTPVPEAPLPAPGTPDPAPAAARTALARAAAKSVAARRRTEPRPVVRFRSSRPDLIVCFGLLAVIVLVQGWNITGFPALSDDEGTYLSQAWAVQQGEGLAHYTYWYDHPPLGWMQIAALTYLPAQIWPESMNVATMRPAMLLISAISSVLVYVLARRLFLPRWAAALAMAAFGLSPLSVYFQRELFLDNIAVMWMLLAFCLAASPSRHLWHQFAAGLAGAVAVLSKETMLLVLPALLITLWTHSHRETRKFVVTGAITSCALIGLSYPLYALLNNELFASPDHVSLFAGIEYQLSRPGSGFILDAGSGSHKTFQAWLYYDPILPLAGVAAAVLLLLVFRWSVTARAIGGPALAVAILTLMAFRPDGYLPAMYVIQALPFLALVLAGAAASIVHMVLHRRRTDDPDSDSGEPAAVPAGRFRKRLGPRHLVVAVLTGLAVGTVVPSWVEGNRDALTEDANRHYRAAAAWFETEIDDPANTRVLVDDALWLDLVHDGYTPGTGVFWFYKADLDPAVMKTIPRGWRDIDYIVSSVTVRRDAPTLPTTAAALANSTVVEVFGTGDDRIEIRRVNGGTAAVDEPRAGGGR</sequence>
<dbReference type="GO" id="GO:0005886">
    <property type="term" value="C:plasma membrane"/>
    <property type="evidence" value="ECO:0007669"/>
    <property type="project" value="UniProtKB-SubCell"/>
</dbReference>
<feature type="transmembrane region" description="Helical" evidence="9">
    <location>
        <begin position="402"/>
        <end position="420"/>
    </location>
</feature>
<dbReference type="PANTHER" id="PTHR33908:SF11">
    <property type="entry name" value="MEMBRANE PROTEIN"/>
    <property type="match status" value="1"/>
</dbReference>
<feature type="transmembrane region" description="Helical" evidence="9">
    <location>
        <begin position="374"/>
        <end position="395"/>
    </location>
</feature>
<accession>I2N548</accession>
<proteinExistence type="predicted"/>
<protein>
    <submittedName>
        <fullName evidence="11">Phospholipid carrier-dependent glycosyltransferase</fullName>
    </submittedName>
</protein>
<keyword evidence="6 9" id="KW-1133">Transmembrane helix</keyword>
<feature type="compositionally biased region" description="Pro residues" evidence="8">
    <location>
        <begin position="60"/>
        <end position="76"/>
    </location>
</feature>
<keyword evidence="4" id="KW-0808">Transferase</keyword>
<evidence type="ECO:0000256" key="4">
    <source>
        <dbReference type="ARBA" id="ARBA00022679"/>
    </source>
</evidence>
<evidence type="ECO:0000313" key="12">
    <source>
        <dbReference type="Proteomes" id="UP000005940"/>
    </source>
</evidence>
<evidence type="ECO:0000313" key="11">
    <source>
        <dbReference type="EMBL" id="QKM67826.1"/>
    </source>
</evidence>
<evidence type="ECO:0000256" key="1">
    <source>
        <dbReference type="ARBA" id="ARBA00004651"/>
    </source>
</evidence>
<dbReference type="Pfam" id="PF13231">
    <property type="entry name" value="PMT_2"/>
    <property type="match status" value="1"/>
</dbReference>
<dbReference type="Proteomes" id="UP000005940">
    <property type="component" value="Chromosome"/>
</dbReference>
<evidence type="ECO:0000259" key="10">
    <source>
        <dbReference type="Pfam" id="PF13231"/>
    </source>
</evidence>
<feature type="transmembrane region" description="Helical" evidence="9">
    <location>
        <begin position="244"/>
        <end position="262"/>
    </location>
</feature>
<reference evidence="11 12" key="1">
    <citation type="journal article" date="2012" name="J. Bacteriol.">
        <title>Draft genome of Streptomyces tsukubaensis NRRL 18488, the producer of the clinically important immunosuppressant tacrolimus (FK506).</title>
        <authorList>
            <person name="Barreiro C."/>
            <person name="Prieto C."/>
            <person name="Sola-Landa A."/>
            <person name="Solera E."/>
            <person name="Martinez-Castro M."/>
            <person name="Perez-Redondo R."/>
            <person name="Garcia-Estrada C."/>
            <person name="Aparicio J.F."/>
            <person name="Fernandez-Martinez L.T."/>
            <person name="Santos-Aberturas J."/>
            <person name="Salehi-Najafabadi Z."/>
            <person name="Rodriguez-Garcia A."/>
            <person name="Tauch A."/>
            <person name="Martin J.F."/>
        </authorList>
    </citation>
    <scope>NUCLEOTIDE SEQUENCE [LARGE SCALE GENOMIC DNA]</scope>
    <source>
        <strain evidence="12">DSM 42081 / NBRC 108919 / NRRL 18488 / 9993</strain>
    </source>
</reference>
<dbReference type="RefSeq" id="WP_006347002.1">
    <property type="nucleotide sequence ID" value="NZ_CP029159.1"/>
</dbReference>
<feature type="region of interest" description="Disordered" evidence="8">
    <location>
        <begin position="1"/>
        <end position="101"/>
    </location>
</feature>
<feature type="transmembrane region" description="Helical" evidence="9">
    <location>
        <begin position="432"/>
        <end position="454"/>
    </location>
</feature>
<evidence type="ECO:0000256" key="2">
    <source>
        <dbReference type="ARBA" id="ARBA00022475"/>
    </source>
</evidence>
<feature type="transmembrane region" description="Helical" evidence="9">
    <location>
        <begin position="197"/>
        <end position="213"/>
    </location>
</feature>
<feature type="compositionally biased region" description="Basic and acidic residues" evidence="8">
    <location>
        <begin position="15"/>
        <end position="28"/>
    </location>
</feature>
<name>I2N548_STRT9</name>
<feature type="transmembrane region" description="Helical" evidence="9">
    <location>
        <begin position="309"/>
        <end position="331"/>
    </location>
</feature>
<feature type="transmembrane region" description="Helical" evidence="9">
    <location>
        <begin position="169"/>
        <end position="185"/>
    </location>
</feature>
<dbReference type="GO" id="GO:0016763">
    <property type="term" value="F:pentosyltransferase activity"/>
    <property type="evidence" value="ECO:0007669"/>
    <property type="project" value="TreeGrafter"/>
</dbReference>